<dbReference type="InterPro" id="IPR002656">
    <property type="entry name" value="Acyl_transf_3_dom"/>
</dbReference>
<gene>
    <name evidence="4" type="ORF">EFW17_08370</name>
</gene>
<sequence>MATTLAPTRDTSAIGVGAAPARDCFLDALRLLVIVLVVLQHWTLPVLDSTRGAVTVGSVLDVPGAWVLTWAVQVMPLIFFVGGAANAISLRSARQRAQRAPDWLARRLRRLVWPVVPLAVLWIPLTSLLVALGVPDGAVHSGTRAAGMVLWFLAAYLMVVVLAPTLLRWEERAGWWICVGLLAGVVAVDLARLATGVTEIGYLNVALVWAGVHQLGMRYASGALNRRAAAVLAVGGWATALAVVLVVPYSPNMTGVFDTAASNINPPTLPLAALGAGQVGLAVLARERIDAWGSRPAAAWLLTWARTRLMTVYLWHMVPMAALSAVLVVWADLATPQPFTAGWLVWNAAGVSAMTLVLCPLVGLTARFERPPDLPYAAQSTARSCAAALLGGAGLLILTVAGLDPNPVSLAGLLAIGGALVVTCGFREGWGRAAWTLSLFGAPLRGATNRTLRAMTAEASSRRARVGGEATPARGRP</sequence>
<dbReference type="Proteomes" id="UP000269198">
    <property type="component" value="Unassembled WGS sequence"/>
</dbReference>
<feature type="transmembrane region" description="Helical" evidence="2">
    <location>
        <begin position="146"/>
        <end position="167"/>
    </location>
</feature>
<organism evidence="4 5">
    <name type="scientific">Halostreptopolyspora alba</name>
    <dbReference type="NCBI Taxonomy" id="2487137"/>
    <lineage>
        <taxon>Bacteria</taxon>
        <taxon>Bacillati</taxon>
        <taxon>Actinomycetota</taxon>
        <taxon>Actinomycetes</taxon>
        <taxon>Streptosporangiales</taxon>
        <taxon>Nocardiopsidaceae</taxon>
        <taxon>Halostreptopolyspora</taxon>
    </lineage>
</organism>
<accession>A0A3N0ECC5</accession>
<keyword evidence="4" id="KW-0808">Transferase</keyword>
<evidence type="ECO:0000313" key="4">
    <source>
        <dbReference type="EMBL" id="RNL85485.1"/>
    </source>
</evidence>
<keyword evidence="5" id="KW-1185">Reference proteome</keyword>
<dbReference type="GO" id="GO:0016747">
    <property type="term" value="F:acyltransferase activity, transferring groups other than amino-acyl groups"/>
    <property type="evidence" value="ECO:0007669"/>
    <property type="project" value="InterPro"/>
</dbReference>
<keyword evidence="2" id="KW-0812">Transmembrane</keyword>
<protein>
    <submittedName>
        <fullName evidence="4">Acyltransferase</fullName>
    </submittedName>
</protein>
<proteinExistence type="predicted"/>
<feature type="domain" description="Acyltransferase 3" evidence="3">
    <location>
        <begin position="25"/>
        <end position="357"/>
    </location>
</feature>
<keyword evidence="2" id="KW-1133">Transmembrane helix</keyword>
<comment type="caution">
    <text evidence="4">The sequence shown here is derived from an EMBL/GenBank/DDBJ whole genome shotgun (WGS) entry which is preliminary data.</text>
</comment>
<dbReference type="EMBL" id="RJMB01000006">
    <property type="protein sequence ID" value="RNL85485.1"/>
    <property type="molecule type" value="Genomic_DNA"/>
</dbReference>
<dbReference type="AlphaFoldDB" id="A0A3N0ECC5"/>
<feature type="transmembrane region" description="Helical" evidence="2">
    <location>
        <begin position="174"/>
        <end position="194"/>
    </location>
</feature>
<feature type="transmembrane region" description="Helical" evidence="2">
    <location>
        <begin position="409"/>
        <end position="426"/>
    </location>
</feature>
<dbReference type="OrthoDB" id="8206682at2"/>
<evidence type="ECO:0000259" key="3">
    <source>
        <dbReference type="Pfam" id="PF01757"/>
    </source>
</evidence>
<keyword evidence="4" id="KW-0012">Acyltransferase</keyword>
<reference evidence="4 5" key="1">
    <citation type="submission" date="2018-11" db="EMBL/GenBank/DDBJ databases">
        <title>The genome draft of YIM 96095.</title>
        <authorList>
            <person name="Tang S.-K."/>
            <person name="Chunyu W.-X."/>
            <person name="Feng Y.-Z."/>
        </authorList>
    </citation>
    <scope>NUCLEOTIDE SEQUENCE [LARGE SCALE GENOMIC DNA]</scope>
    <source>
        <strain evidence="4 5">YIM 96095</strain>
    </source>
</reference>
<dbReference type="RefSeq" id="WP_123200743.1">
    <property type="nucleotide sequence ID" value="NZ_RJMB01000006.1"/>
</dbReference>
<feature type="transmembrane region" description="Helical" evidence="2">
    <location>
        <begin position="312"/>
        <end position="331"/>
    </location>
</feature>
<dbReference type="Pfam" id="PF01757">
    <property type="entry name" value="Acyl_transf_3"/>
    <property type="match status" value="1"/>
</dbReference>
<feature type="transmembrane region" description="Helical" evidence="2">
    <location>
        <begin position="28"/>
        <end position="47"/>
    </location>
</feature>
<evidence type="ECO:0000256" key="1">
    <source>
        <dbReference type="SAM" id="MobiDB-lite"/>
    </source>
</evidence>
<feature type="transmembrane region" description="Helical" evidence="2">
    <location>
        <begin position="229"/>
        <end position="249"/>
    </location>
</feature>
<feature type="transmembrane region" description="Helical" evidence="2">
    <location>
        <begin position="67"/>
        <end position="90"/>
    </location>
</feature>
<evidence type="ECO:0000256" key="2">
    <source>
        <dbReference type="SAM" id="Phobius"/>
    </source>
</evidence>
<feature type="transmembrane region" description="Helical" evidence="2">
    <location>
        <begin position="343"/>
        <end position="364"/>
    </location>
</feature>
<name>A0A3N0ECC5_9ACTN</name>
<keyword evidence="2" id="KW-0472">Membrane</keyword>
<feature type="region of interest" description="Disordered" evidence="1">
    <location>
        <begin position="457"/>
        <end position="477"/>
    </location>
</feature>
<feature type="transmembrane region" description="Helical" evidence="2">
    <location>
        <begin position="200"/>
        <end position="217"/>
    </location>
</feature>
<feature type="transmembrane region" description="Helical" evidence="2">
    <location>
        <begin position="111"/>
        <end position="134"/>
    </location>
</feature>
<feature type="transmembrane region" description="Helical" evidence="2">
    <location>
        <begin position="385"/>
        <end position="403"/>
    </location>
</feature>
<feature type="transmembrane region" description="Helical" evidence="2">
    <location>
        <begin position="269"/>
        <end position="285"/>
    </location>
</feature>
<evidence type="ECO:0000313" key="5">
    <source>
        <dbReference type="Proteomes" id="UP000269198"/>
    </source>
</evidence>